<feature type="region of interest" description="Disordered" evidence="7">
    <location>
        <begin position="101"/>
        <end position="133"/>
    </location>
</feature>
<dbReference type="PROSITE" id="PS50950">
    <property type="entry name" value="ZF_THAP"/>
    <property type="match status" value="1"/>
</dbReference>
<dbReference type="PANTHER" id="PTHR23080">
    <property type="entry name" value="THAP DOMAIN PROTEIN"/>
    <property type="match status" value="1"/>
</dbReference>
<dbReference type="SMART" id="SM00692">
    <property type="entry name" value="DM3"/>
    <property type="match status" value="1"/>
</dbReference>
<dbReference type="EMBL" id="GIFC01017641">
    <property type="protein sequence ID" value="MXU99724.1"/>
    <property type="molecule type" value="Transcribed_RNA"/>
</dbReference>
<sequence length="491" mass="54854">MPQCCAYGCTMRSGVNLLSEVKFHRFPKDINRRRAWTNAIGRQNFEPTYATRICSKHFITGAPSASPSHPDWVPNVAMPRGVGCTTPANQKALERYERVSARTRKVPAAEPSPPIPSPAVEEPEGGLSEASEEREKVSLECGTDITMSDIDALVEENQKLKDECKHLQKEVCDLRTVVDVYNDEDGVKFFTGLPNCALFVALLQYILGNYQPKYSRILPHAQQLLMVLMKLRLGLLNKDLARRFRISCSSVSQICSSWIDILSTELQPCIFWPHMDDIRRRLPRLCKVPLFNNLRCTIDCSEVFIERPLSYKARSQTFSQYKHHNTLKFLIGICPSGGISYISQCWGGRVSDLELTKRSGFLDLVQEGDLIMADRGFHIEELLALRGASLLIPASTRGKPQLSRKDVEISRRISQVRIQVERTIGQLKTFRILKSILPISQLKRTGEQNVANIDKILIIAAAIGVDYGGATGLVPPLVRSRGGRAPSGPGP</sequence>
<dbReference type="Pfam" id="PF13613">
    <property type="entry name" value="HTH_Tnp_4"/>
    <property type="match status" value="1"/>
</dbReference>
<dbReference type="InterPro" id="IPR038441">
    <property type="entry name" value="THAP_Znf_sf"/>
</dbReference>
<dbReference type="SMART" id="SM00980">
    <property type="entry name" value="THAP"/>
    <property type="match status" value="1"/>
</dbReference>
<dbReference type="GO" id="GO:0003677">
    <property type="term" value="F:DNA binding"/>
    <property type="evidence" value="ECO:0007669"/>
    <property type="project" value="UniProtKB-UniRule"/>
</dbReference>
<dbReference type="InterPro" id="IPR027805">
    <property type="entry name" value="Transposase_HTH_dom"/>
</dbReference>
<evidence type="ECO:0000256" key="2">
    <source>
        <dbReference type="ARBA" id="ARBA00022723"/>
    </source>
</evidence>
<dbReference type="SUPFAM" id="SSF57716">
    <property type="entry name" value="Glucocorticoid receptor-like (DNA-binding domain)"/>
    <property type="match status" value="1"/>
</dbReference>
<dbReference type="GO" id="GO:0008270">
    <property type="term" value="F:zinc ion binding"/>
    <property type="evidence" value="ECO:0007669"/>
    <property type="project" value="UniProtKB-KW"/>
</dbReference>
<evidence type="ECO:0000256" key="3">
    <source>
        <dbReference type="ARBA" id="ARBA00022771"/>
    </source>
</evidence>
<evidence type="ECO:0000256" key="7">
    <source>
        <dbReference type="SAM" id="MobiDB-lite"/>
    </source>
</evidence>
<dbReference type="Pfam" id="PF05485">
    <property type="entry name" value="THAP"/>
    <property type="match status" value="1"/>
</dbReference>
<dbReference type="AlphaFoldDB" id="A0A6B0VD29"/>
<reference evidence="9" key="1">
    <citation type="submission" date="2019-12" db="EMBL/GenBank/DDBJ databases">
        <title>An insight into the sialome of adult female Ixodes ricinus ticks feeding for 6 days.</title>
        <authorList>
            <person name="Perner J."/>
            <person name="Ribeiro J.M.C."/>
        </authorList>
    </citation>
    <scope>NUCLEOTIDE SEQUENCE</scope>
    <source>
        <strain evidence="9">Semi-engorged</strain>
        <tissue evidence="9">Salivary glands</tissue>
    </source>
</reference>
<protein>
    <recommendedName>
        <fullName evidence="8">THAP-type domain-containing protein</fullName>
    </recommendedName>
</protein>
<organism evidence="9">
    <name type="scientific">Ixodes ricinus</name>
    <name type="common">Common tick</name>
    <name type="synonym">Acarus ricinus</name>
    <dbReference type="NCBI Taxonomy" id="34613"/>
    <lineage>
        <taxon>Eukaryota</taxon>
        <taxon>Metazoa</taxon>
        <taxon>Ecdysozoa</taxon>
        <taxon>Arthropoda</taxon>
        <taxon>Chelicerata</taxon>
        <taxon>Arachnida</taxon>
        <taxon>Acari</taxon>
        <taxon>Parasitiformes</taxon>
        <taxon>Ixodida</taxon>
        <taxon>Ixodoidea</taxon>
        <taxon>Ixodidae</taxon>
        <taxon>Ixodinae</taxon>
        <taxon>Ixodes</taxon>
    </lineage>
</organism>
<evidence type="ECO:0000259" key="8">
    <source>
        <dbReference type="PROSITE" id="PS50950"/>
    </source>
</evidence>
<evidence type="ECO:0000313" key="9">
    <source>
        <dbReference type="EMBL" id="MXU99724.1"/>
    </source>
</evidence>
<dbReference type="Gene3D" id="6.20.210.20">
    <property type="entry name" value="THAP domain"/>
    <property type="match status" value="1"/>
</dbReference>
<proteinExistence type="predicted"/>
<dbReference type="InterPro" id="IPR006612">
    <property type="entry name" value="THAP_Znf"/>
</dbReference>
<keyword evidence="5 6" id="KW-0238">DNA-binding</keyword>
<keyword evidence="2" id="KW-0479">Metal-binding</keyword>
<comment type="cofactor">
    <cofactor evidence="1">
        <name>a divalent metal cation</name>
        <dbReference type="ChEBI" id="CHEBI:60240"/>
    </cofactor>
</comment>
<feature type="domain" description="THAP-type" evidence="8">
    <location>
        <begin position="1"/>
        <end position="77"/>
    </location>
</feature>
<accession>A0A6B0VD29</accession>
<keyword evidence="3 6" id="KW-0863">Zinc-finger</keyword>
<evidence type="ECO:0000256" key="1">
    <source>
        <dbReference type="ARBA" id="ARBA00001968"/>
    </source>
</evidence>
<evidence type="ECO:0000256" key="5">
    <source>
        <dbReference type="ARBA" id="ARBA00023125"/>
    </source>
</evidence>
<evidence type="ECO:0000256" key="6">
    <source>
        <dbReference type="PROSITE-ProRule" id="PRU00309"/>
    </source>
</evidence>
<dbReference type="Pfam" id="PF13359">
    <property type="entry name" value="DDE_Tnp_4"/>
    <property type="match status" value="1"/>
</dbReference>
<name>A0A6B0VD29_IXORI</name>
<keyword evidence="4" id="KW-0862">Zinc</keyword>
<dbReference type="InterPro" id="IPR027806">
    <property type="entry name" value="HARBI1_dom"/>
</dbReference>
<evidence type="ECO:0000256" key="4">
    <source>
        <dbReference type="ARBA" id="ARBA00022833"/>
    </source>
</evidence>